<evidence type="ECO:0000256" key="4">
    <source>
        <dbReference type="ARBA" id="ARBA00022989"/>
    </source>
</evidence>
<dbReference type="SUPFAM" id="SSF63380">
    <property type="entry name" value="Riboflavin synthase domain-like"/>
    <property type="match status" value="1"/>
</dbReference>
<dbReference type="Gene3D" id="2.40.30.10">
    <property type="entry name" value="Translation factors"/>
    <property type="match status" value="1"/>
</dbReference>
<dbReference type="InterPro" id="IPR050369">
    <property type="entry name" value="RBOH/FRE"/>
</dbReference>
<dbReference type="GO" id="GO:0016175">
    <property type="term" value="F:superoxide-generating NAD(P)H oxidase activity"/>
    <property type="evidence" value="ECO:0007669"/>
    <property type="project" value="TreeGrafter"/>
</dbReference>
<sequence>MSVQSSDFLAGYYLACTAVGGLIAGSIFYQTAQIRTYISRTRWPKVEDLPNRKTDRPAANKPDIHFALTVFLHKFWNSVIGFFDKTISEIVGLFLFIGLNIIFLLLPFQSGVGLVQQLNIRCAYIALANAAFVFPLATRNSIFVTLIGVPFERIITLHRWVGRTIFLLLTFHATYQIQSQYTGSLYNLLALSDVNKWGFLAYVFLIIIVIMSHSIFRRFAFEWFYWSHFNFIFFVIFGSLHQDEFLSFTGIGVGLYVIDRLIRFFVGLNKIDVVSMEAITSGVTRIVFRYPTYYEAGQYMFVNIPQLKLPVSLIAWHPFSYSSAPSAKDKGVHNASIHVKTQGGFTRTLYANSQKTEAPLKLRIDGPYGKPSIDFKAHRTVLLVAGGIGITPMISILRDLVSRQVTSMPVATQEIHFMWIIPDQVAHSWFAEEIREIIAQSSALPKEKYLLDIKIFFTRAKSTPSTEFFAGRPNFKLVFRDIKQFHGSGDIAVGVCGPAVMLNEVRNAAVSESDTSCLFHVHTETFEL</sequence>
<dbReference type="Pfam" id="PF08030">
    <property type="entry name" value="NAD_binding_6"/>
    <property type="match status" value="2"/>
</dbReference>
<reference evidence="10" key="1">
    <citation type="submission" date="2021-06" db="EMBL/GenBank/DDBJ databases">
        <authorList>
            <person name="Kallberg Y."/>
            <person name="Tangrot J."/>
            <person name="Rosling A."/>
        </authorList>
    </citation>
    <scope>NUCLEOTIDE SEQUENCE</scope>
    <source>
        <strain evidence="10">CL551</strain>
    </source>
</reference>
<dbReference type="OrthoDB" id="167398at2759"/>
<dbReference type="InterPro" id="IPR013121">
    <property type="entry name" value="Fe_red_NAD-bd_6"/>
</dbReference>
<dbReference type="InterPro" id="IPR017927">
    <property type="entry name" value="FAD-bd_FR_type"/>
</dbReference>
<evidence type="ECO:0000256" key="3">
    <source>
        <dbReference type="ARBA" id="ARBA00022982"/>
    </source>
</evidence>
<evidence type="ECO:0000256" key="6">
    <source>
        <dbReference type="ARBA" id="ARBA00023065"/>
    </source>
</evidence>
<dbReference type="PANTHER" id="PTHR11972:SF69">
    <property type="entry name" value="FERRIC REDUCTION OXIDASE 6-RELATED"/>
    <property type="match status" value="1"/>
</dbReference>
<comment type="subcellular location">
    <subcellularLocation>
        <location evidence="1">Membrane</location>
        <topology evidence="1">Multi-pass membrane protein</topology>
    </subcellularLocation>
</comment>
<dbReference type="Proteomes" id="UP000789342">
    <property type="component" value="Unassembled WGS sequence"/>
</dbReference>
<dbReference type="AlphaFoldDB" id="A0A9N8WEY6"/>
<dbReference type="PANTHER" id="PTHR11972">
    <property type="entry name" value="NADPH OXIDASE"/>
    <property type="match status" value="1"/>
</dbReference>
<feature type="domain" description="FAD-binding FR-type" evidence="9">
    <location>
        <begin position="266"/>
        <end position="374"/>
    </location>
</feature>
<feature type="transmembrane region" description="Helical" evidence="8">
    <location>
        <begin position="197"/>
        <end position="216"/>
    </location>
</feature>
<evidence type="ECO:0000313" key="10">
    <source>
        <dbReference type="EMBL" id="CAG8486880.1"/>
    </source>
</evidence>
<evidence type="ECO:0000256" key="2">
    <source>
        <dbReference type="ARBA" id="ARBA00022692"/>
    </source>
</evidence>
<dbReference type="Gene3D" id="3.40.50.80">
    <property type="entry name" value="Nucleotide-binding domain of ferredoxin-NADP reductase (FNR) module"/>
    <property type="match status" value="1"/>
</dbReference>
<keyword evidence="2 8" id="KW-0812">Transmembrane</keyword>
<dbReference type="InterPro" id="IPR017938">
    <property type="entry name" value="Riboflavin_synthase-like_b-brl"/>
</dbReference>
<feature type="transmembrane region" description="Helical" evidence="8">
    <location>
        <begin position="12"/>
        <end position="32"/>
    </location>
</feature>
<proteinExistence type="predicted"/>
<feature type="transmembrane region" description="Helical" evidence="8">
    <location>
        <begin position="90"/>
        <end position="108"/>
    </location>
</feature>
<keyword evidence="6" id="KW-0406">Ion transport</keyword>
<gene>
    <name evidence="10" type="ORF">AMORRO_LOCUS2587</name>
</gene>
<dbReference type="SFLD" id="SFLDS00052">
    <property type="entry name" value="Ferric_Reductase_Domain"/>
    <property type="match status" value="1"/>
</dbReference>
<dbReference type="PROSITE" id="PS51384">
    <property type="entry name" value="FAD_FR"/>
    <property type="match status" value="1"/>
</dbReference>
<dbReference type="SFLD" id="SFLDG01168">
    <property type="entry name" value="Ferric_reductase_subgroup_(FRE"/>
    <property type="match status" value="1"/>
</dbReference>
<protein>
    <submittedName>
        <fullName evidence="10">8011_t:CDS:1</fullName>
    </submittedName>
</protein>
<dbReference type="SUPFAM" id="SSF52343">
    <property type="entry name" value="Ferredoxin reductase-like, C-terminal NADP-linked domain"/>
    <property type="match status" value="1"/>
</dbReference>
<evidence type="ECO:0000259" key="9">
    <source>
        <dbReference type="PROSITE" id="PS51384"/>
    </source>
</evidence>
<keyword evidence="11" id="KW-1185">Reference proteome</keyword>
<dbReference type="EMBL" id="CAJVPV010001117">
    <property type="protein sequence ID" value="CAG8486880.1"/>
    <property type="molecule type" value="Genomic_DNA"/>
</dbReference>
<keyword evidence="3" id="KW-0249">Electron transport</keyword>
<dbReference type="GO" id="GO:0005886">
    <property type="term" value="C:plasma membrane"/>
    <property type="evidence" value="ECO:0007669"/>
    <property type="project" value="TreeGrafter"/>
</dbReference>
<keyword evidence="5" id="KW-0560">Oxidoreductase</keyword>
<dbReference type="Pfam" id="PF01794">
    <property type="entry name" value="Ferric_reduct"/>
    <property type="match status" value="1"/>
</dbReference>
<evidence type="ECO:0000256" key="8">
    <source>
        <dbReference type="SAM" id="Phobius"/>
    </source>
</evidence>
<organism evidence="10 11">
    <name type="scientific">Acaulospora morrowiae</name>
    <dbReference type="NCBI Taxonomy" id="94023"/>
    <lineage>
        <taxon>Eukaryota</taxon>
        <taxon>Fungi</taxon>
        <taxon>Fungi incertae sedis</taxon>
        <taxon>Mucoromycota</taxon>
        <taxon>Glomeromycotina</taxon>
        <taxon>Glomeromycetes</taxon>
        <taxon>Diversisporales</taxon>
        <taxon>Acaulosporaceae</taxon>
        <taxon>Acaulospora</taxon>
    </lineage>
</organism>
<feature type="transmembrane region" description="Helical" evidence="8">
    <location>
        <begin position="123"/>
        <end position="148"/>
    </location>
</feature>
<dbReference type="Pfam" id="PF08022">
    <property type="entry name" value="FAD_binding_8"/>
    <property type="match status" value="1"/>
</dbReference>
<keyword evidence="7 8" id="KW-0472">Membrane</keyword>
<evidence type="ECO:0000256" key="5">
    <source>
        <dbReference type="ARBA" id="ARBA00023002"/>
    </source>
</evidence>
<evidence type="ECO:0000256" key="7">
    <source>
        <dbReference type="ARBA" id="ARBA00023136"/>
    </source>
</evidence>
<keyword evidence="6" id="KW-0813">Transport</keyword>
<feature type="transmembrane region" description="Helical" evidence="8">
    <location>
        <begin position="160"/>
        <end position="177"/>
    </location>
</feature>
<evidence type="ECO:0000256" key="1">
    <source>
        <dbReference type="ARBA" id="ARBA00004141"/>
    </source>
</evidence>
<dbReference type="CDD" id="cd06186">
    <property type="entry name" value="NOX_Duox_like_FAD_NADP"/>
    <property type="match status" value="1"/>
</dbReference>
<accession>A0A9N8WEY6</accession>
<evidence type="ECO:0000313" key="11">
    <source>
        <dbReference type="Proteomes" id="UP000789342"/>
    </source>
</evidence>
<name>A0A9N8WEY6_9GLOM</name>
<dbReference type="InterPro" id="IPR013112">
    <property type="entry name" value="FAD-bd_8"/>
</dbReference>
<comment type="caution">
    <text evidence="10">The sequence shown here is derived from an EMBL/GenBank/DDBJ whole genome shotgun (WGS) entry which is preliminary data.</text>
</comment>
<dbReference type="GO" id="GO:0006811">
    <property type="term" value="P:monoatomic ion transport"/>
    <property type="evidence" value="ECO:0007669"/>
    <property type="project" value="UniProtKB-KW"/>
</dbReference>
<dbReference type="InterPro" id="IPR039261">
    <property type="entry name" value="FNR_nucleotide-bd"/>
</dbReference>
<dbReference type="InterPro" id="IPR013130">
    <property type="entry name" value="Fe3_Rdtase_TM_dom"/>
</dbReference>
<keyword evidence="4 8" id="KW-1133">Transmembrane helix</keyword>
<feature type="transmembrane region" description="Helical" evidence="8">
    <location>
        <begin position="223"/>
        <end position="240"/>
    </location>
</feature>